<comment type="similarity">
    <text evidence="2">Belongs to the beta/gamma-crystallin family.</text>
</comment>
<dbReference type="AlphaFoldDB" id="M7BJ08"/>
<evidence type="ECO:0000256" key="8">
    <source>
        <dbReference type="ARBA" id="ARBA00031014"/>
    </source>
</evidence>
<evidence type="ECO:0000256" key="6">
    <source>
        <dbReference type="ARBA" id="ARBA00022990"/>
    </source>
</evidence>
<dbReference type="Proteomes" id="UP000031443">
    <property type="component" value="Unassembled WGS sequence"/>
</dbReference>
<organism evidence="11 12">
    <name type="scientific">Chelonia mydas</name>
    <name type="common">Green sea-turtle</name>
    <name type="synonym">Chelonia agassizi</name>
    <dbReference type="NCBI Taxonomy" id="8469"/>
    <lineage>
        <taxon>Eukaryota</taxon>
        <taxon>Metazoa</taxon>
        <taxon>Chordata</taxon>
        <taxon>Craniata</taxon>
        <taxon>Vertebrata</taxon>
        <taxon>Euteleostomi</taxon>
        <taxon>Archelosauria</taxon>
        <taxon>Testudinata</taxon>
        <taxon>Testudines</taxon>
        <taxon>Cryptodira</taxon>
        <taxon>Durocryptodira</taxon>
        <taxon>Americhelydia</taxon>
        <taxon>Chelonioidea</taxon>
        <taxon>Cheloniidae</taxon>
        <taxon>Chelonia</taxon>
    </lineage>
</organism>
<dbReference type="PRINTS" id="PR01367">
    <property type="entry name" value="BGCRYSTALLIN"/>
</dbReference>
<dbReference type="FunFam" id="2.60.20.10:FF:000005">
    <property type="entry name" value="Crystallin, beta B1"/>
    <property type="match status" value="1"/>
</dbReference>
<evidence type="ECO:0000256" key="7">
    <source>
        <dbReference type="ARBA" id="ARBA00025922"/>
    </source>
</evidence>
<sequence>MDWCKWCFSSSNLHHPRCEQNRWGCQSLSSLNTLAKRNHKGTYCREQSCTDPCAHGQDGRQGFNPPFLSCCSLSLSLSGCQIVVFEQENFQGRCHELNAACSNLKEAGMEKVGSILVHSGPWVGYEQANGKGEQFVFEKGEYPRWDSWTNSRRSDTIGTLRPIKVDSQEHKIVLYENPSFTGKKIEIIDDDVPSFHAHGYQEKVSSVRVQSGTWVGYQYPGYRGYQYLFEKGDYKDSSEFGAQHPQIQSVRRIRDMQWHQRGAFHPTN</sequence>
<evidence type="ECO:0000256" key="1">
    <source>
        <dbReference type="ARBA" id="ARBA00003689"/>
    </source>
</evidence>
<feature type="domain" description="Beta/gamma crystallin 'Greek key'" evidence="10">
    <location>
        <begin position="80"/>
        <end position="119"/>
    </location>
</feature>
<evidence type="ECO:0000259" key="10">
    <source>
        <dbReference type="PROSITE" id="PS50915"/>
    </source>
</evidence>
<reference evidence="12" key="1">
    <citation type="journal article" date="2013" name="Nat. Genet.">
        <title>The draft genomes of soft-shell turtle and green sea turtle yield insights into the development and evolution of the turtle-specific body plan.</title>
        <authorList>
            <person name="Wang Z."/>
            <person name="Pascual-Anaya J."/>
            <person name="Zadissa A."/>
            <person name="Li W."/>
            <person name="Niimura Y."/>
            <person name="Huang Z."/>
            <person name="Li C."/>
            <person name="White S."/>
            <person name="Xiong Z."/>
            <person name="Fang D."/>
            <person name="Wang B."/>
            <person name="Ming Y."/>
            <person name="Chen Y."/>
            <person name="Zheng Y."/>
            <person name="Kuraku S."/>
            <person name="Pignatelli M."/>
            <person name="Herrero J."/>
            <person name="Beal K."/>
            <person name="Nozawa M."/>
            <person name="Li Q."/>
            <person name="Wang J."/>
            <person name="Zhang H."/>
            <person name="Yu L."/>
            <person name="Shigenobu S."/>
            <person name="Wang J."/>
            <person name="Liu J."/>
            <person name="Flicek P."/>
            <person name="Searle S."/>
            <person name="Wang J."/>
            <person name="Kuratani S."/>
            <person name="Yin Y."/>
            <person name="Aken B."/>
            <person name="Zhang G."/>
            <person name="Irie N."/>
        </authorList>
    </citation>
    <scope>NUCLEOTIDE SEQUENCE [LARGE SCALE GENOMIC DNA]</scope>
</reference>
<evidence type="ECO:0000256" key="2">
    <source>
        <dbReference type="ARBA" id="ARBA00009646"/>
    </source>
</evidence>
<evidence type="ECO:0000256" key="9">
    <source>
        <dbReference type="ARBA" id="ARBA00033396"/>
    </source>
</evidence>
<dbReference type="InterPro" id="IPR050252">
    <property type="entry name" value="Beta/Gamma-Crystallin"/>
</dbReference>
<dbReference type="SMART" id="SM00247">
    <property type="entry name" value="XTALbg"/>
    <property type="match status" value="2"/>
</dbReference>
<dbReference type="PANTHER" id="PTHR11818">
    <property type="entry name" value="BETA/GAMMA CRYSTALLIN"/>
    <property type="match status" value="1"/>
</dbReference>
<dbReference type="GO" id="GO:0007601">
    <property type="term" value="P:visual perception"/>
    <property type="evidence" value="ECO:0007669"/>
    <property type="project" value="TreeGrafter"/>
</dbReference>
<protein>
    <recommendedName>
        <fullName evidence="3">Beta-crystallin B2</fullName>
    </recommendedName>
    <alternativeName>
        <fullName evidence="8">Beta-B2 crystallin</fullName>
    </alternativeName>
    <alternativeName>
        <fullName evidence="9">Beta-crystallin Bp</fullName>
    </alternativeName>
</protein>
<dbReference type="InterPro" id="IPR011024">
    <property type="entry name" value="G_crystallin-like"/>
</dbReference>
<evidence type="ECO:0000256" key="4">
    <source>
        <dbReference type="ARBA" id="ARBA00022613"/>
    </source>
</evidence>
<dbReference type="GO" id="GO:0002088">
    <property type="term" value="P:lens development in camera-type eye"/>
    <property type="evidence" value="ECO:0007669"/>
    <property type="project" value="TreeGrafter"/>
</dbReference>
<evidence type="ECO:0000256" key="3">
    <source>
        <dbReference type="ARBA" id="ARBA00019517"/>
    </source>
</evidence>
<evidence type="ECO:0000313" key="11">
    <source>
        <dbReference type="EMBL" id="EMP37179.1"/>
    </source>
</evidence>
<proteinExistence type="inferred from homology"/>
<name>M7BJ08_CHEMY</name>
<dbReference type="GO" id="GO:0005212">
    <property type="term" value="F:structural constituent of eye lens"/>
    <property type="evidence" value="ECO:0007669"/>
    <property type="project" value="UniProtKB-KW"/>
</dbReference>
<feature type="domain" description="Beta/gamma crystallin 'Greek key'" evidence="10">
    <location>
        <begin position="212"/>
        <end position="254"/>
    </location>
</feature>
<dbReference type="EMBL" id="KB523138">
    <property type="protein sequence ID" value="EMP37179.1"/>
    <property type="molecule type" value="Genomic_DNA"/>
</dbReference>
<dbReference type="FunFam" id="2.60.20.10:FF:000002">
    <property type="entry name" value="Crystallin, beta B2"/>
    <property type="match status" value="1"/>
</dbReference>
<comment type="function">
    <text evidence="1">Crystallins are the dominant structural components of the vertebrate eye lens.</text>
</comment>
<evidence type="ECO:0000256" key="5">
    <source>
        <dbReference type="ARBA" id="ARBA00022737"/>
    </source>
</evidence>
<comment type="subunit">
    <text evidence="7">Homo/heterodimer, or complexes of higher-order. The structure of beta-crystallin oligomers seems to be stabilized through interactions between the N-terminal arms.</text>
</comment>
<accession>M7BJ08</accession>
<dbReference type="SUPFAM" id="SSF49695">
    <property type="entry name" value="gamma-Crystallin-like"/>
    <property type="match status" value="1"/>
</dbReference>
<keyword evidence="6" id="KW-0007">Acetylation</keyword>
<feature type="domain" description="Beta/gamma crystallin 'Greek key'" evidence="10">
    <location>
        <begin position="170"/>
        <end position="211"/>
    </location>
</feature>
<feature type="domain" description="Beta/gamma crystallin 'Greek key'" evidence="10">
    <location>
        <begin position="120"/>
        <end position="164"/>
    </location>
</feature>
<dbReference type="PANTHER" id="PTHR11818:SF11">
    <property type="entry name" value="BETA-CRYSTALLIN B2"/>
    <property type="match status" value="1"/>
</dbReference>
<keyword evidence="5" id="KW-0677">Repeat</keyword>
<gene>
    <name evidence="11" type="ORF">UY3_05710</name>
</gene>
<keyword evidence="12" id="KW-1185">Reference proteome</keyword>
<dbReference type="STRING" id="8469.M7BJ08"/>
<dbReference type="InterPro" id="IPR001064">
    <property type="entry name" value="Beta/gamma_crystallin"/>
</dbReference>
<keyword evidence="4" id="KW-0273">Eye lens protein</keyword>
<dbReference type="Pfam" id="PF00030">
    <property type="entry name" value="Crystall"/>
    <property type="match status" value="2"/>
</dbReference>
<dbReference type="eggNOG" id="ENOG502QVM6">
    <property type="taxonomic scope" value="Eukaryota"/>
</dbReference>
<dbReference type="PROSITE" id="PS50915">
    <property type="entry name" value="CRYSTALLIN_BETA_GAMMA"/>
    <property type="match status" value="4"/>
</dbReference>
<evidence type="ECO:0000313" key="12">
    <source>
        <dbReference type="Proteomes" id="UP000031443"/>
    </source>
</evidence>
<dbReference type="Gene3D" id="2.60.20.10">
    <property type="entry name" value="Crystallins"/>
    <property type="match status" value="2"/>
</dbReference>